<keyword evidence="5" id="KW-0804">Transcription</keyword>
<evidence type="ECO:0000256" key="3">
    <source>
        <dbReference type="ARBA" id="ARBA00022840"/>
    </source>
</evidence>
<dbReference type="SUPFAM" id="SSF46689">
    <property type="entry name" value="Homeodomain-like"/>
    <property type="match status" value="1"/>
</dbReference>
<keyword evidence="10" id="KW-1185">Reference proteome</keyword>
<dbReference type="Gene3D" id="3.40.50.300">
    <property type="entry name" value="P-loop containing nucleotide triphosphate hydrolases"/>
    <property type="match status" value="1"/>
</dbReference>
<dbReference type="InterPro" id="IPR002078">
    <property type="entry name" value="Sigma_54_int"/>
</dbReference>
<keyword evidence="3" id="KW-0067">ATP-binding</keyword>
<sequence length="467" mass="52068">MAKLLIIDDERAIRSTLREILEYEDYEVDDIDNGIDGLEMIKKNDYDLVLCDIKMNKMDGIEVLETALAIKPDLPFIMISGHGTVETAVEASKKGAFDFISKPPDLNRLLITVRNGLDRGSLVTETKVLKRKVSKTREILGGSDAISRIKETIERVAPTDARVLITGANGSGKELVARWLHEKSNRADGQLIEVNCAAIPSELIESELFGHEKGSFTSAVKQRIGKFELANGGTLFLDEIGDMSLSAQAKVLRALQENKITRVGGEKEIEVKVRVLAATNKDLLKEIEAGNFRMDLYHRLNVINIHVPNLTERVDDIPVIAQSFLDEICADYGMPVKKISEGGMNALKALPWTGNIRELHNMIERLIILSDKVITEHDVVAFANPSSTTYSSNSDASATSSNNTATVGLNYDSFANFQDYKDHAEKEFIKFKLEKNNWNVSKTADEIDIQRSHLYSKIEKFGLKRND</sequence>
<feature type="domain" description="Response regulatory" evidence="8">
    <location>
        <begin position="3"/>
        <end position="117"/>
    </location>
</feature>
<name>A0ABS9ZYC5_9SPHI</name>
<evidence type="ECO:0000256" key="4">
    <source>
        <dbReference type="ARBA" id="ARBA00023015"/>
    </source>
</evidence>
<dbReference type="PROSITE" id="PS00676">
    <property type="entry name" value="SIGMA54_INTERACT_2"/>
    <property type="match status" value="1"/>
</dbReference>
<dbReference type="Pfam" id="PF00158">
    <property type="entry name" value="Sigma54_activat"/>
    <property type="match status" value="1"/>
</dbReference>
<dbReference type="PANTHER" id="PTHR32071">
    <property type="entry name" value="TRANSCRIPTIONAL REGULATORY PROTEIN"/>
    <property type="match status" value="1"/>
</dbReference>
<evidence type="ECO:0000256" key="6">
    <source>
        <dbReference type="PROSITE-ProRule" id="PRU00169"/>
    </source>
</evidence>
<keyword evidence="2" id="KW-0547">Nucleotide-binding</keyword>
<evidence type="ECO:0000256" key="1">
    <source>
        <dbReference type="ARBA" id="ARBA00022553"/>
    </source>
</evidence>
<dbReference type="SMART" id="SM00382">
    <property type="entry name" value="AAA"/>
    <property type="match status" value="1"/>
</dbReference>
<dbReference type="Gene3D" id="1.10.8.60">
    <property type="match status" value="1"/>
</dbReference>
<dbReference type="InterPro" id="IPR025943">
    <property type="entry name" value="Sigma_54_int_dom_ATP-bd_2"/>
</dbReference>
<evidence type="ECO:0000313" key="9">
    <source>
        <dbReference type="EMBL" id="MCJ0743294.1"/>
    </source>
</evidence>
<keyword evidence="1 6" id="KW-0597">Phosphoprotein</keyword>
<dbReference type="Proteomes" id="UP001165460">
    <property type="component" value="Unassembled WGS sequence"/>
</dbReference>
<dbReference type="Gene3D" id="1.10.10.60">
    <property type="entry name" value="Homeodomain-like"/>
    <property type="match status" value="1"/>
</dbReference>
<dbReference type="SUPFAM" id="SSF52172">
    <property type="entry name" value="CheY-like"/>
    <property type="match status" value="1"/>
</dbReference>
<dbReference type="PROSITE" id="PS50045">
    <property type="entry name" value="SIGMA54_INTERACT_4"/>
    <property type="match status" value="1"/>
</dbReference>
<keyword evidence="4" id="KW-0805">Transcription regulation</keyword>
<comment type="caution">
    <text evidence="9">The sequence shown here is derived from an EMBL/GenBank/DDBJ whole genome shotgun (WGS) entry which is preliminary data.</text>
</comment>
<organism evidence="9 10">
    <name type="scientific">Pedobacter montanisoli</name>
    <dbReference type="NCBI Taxonomy" id="2923277"/>
    <lineage>
        <taxon>Bacteria</taxon>
        <taxon>Pseudomonadati</taxon>
        <taxon>Bacteroidota</taxon>
        <taxon>Sphingobacteriia</taxon>
        <taxon>Sphingobacteriales</taxon>
        <taxon>Sphingobacteriaceae</taxon>
        <taxon>Pedobacter</taxon>
    </lineage>
</organism>
<dbReference type="InterPro" id="IPR058031">
    <property type="entry name" value="AAA_lid_NorR"/>
</dbReference>
<protein>
    <submittedName>
        <fullName evidence="9">Sigma-54 dependent transcriptional regulator</fullName>
    </submittedName>
</protein>
<evidence type="ECO:0000259" key="7">
    <source>
        <dbReference type="PROSITE" id="PS50045"/>
    </source>
</evidence>
<dbReference type="Pfam" id="PF02954">
    <property type="entry name" value="HTH_8"/>
    <property type="match status" value="1"/>
</dbReference>
<dbReference type="PROSITE" id="PS50110">
    <property type="entry name" value="RESPONSE_REGULATORY"/>
    <property type="match status" value="1"/>
</dbReference>
<feature type="modified residue" description="4-aspartylphosphate" evidence="6">
    <location>
        <position position="52"/>
    </location>
</feature>
<dbReference type="RefSeq" id="WP_243362427.1">
    <property type="nucleotide sequence ID" value="NZ_JALGBH010000002.1"/>
</dbReference>
<reference evidence="9" key="1">
    <citation type="submission" date="2022-03" db="EMBL/GenBank/DDBJ databases">
        <authorList>
            <person name="Woo C.Y."/>
        </authorList>
    </citation>
    <scope>NUCLEOTIDE SEQUENCE</scope>
    <source>
        <strain evidence="9">CYS-01</strain>
    </source>
</reference>
<evidence type="ECO:0000313" key="10">
    <source>
        <dbReference type="Proteomes" id="UP001165460"/>
    </source>
</evidence>
<dbReference type="InterPro" id="IPR009057">
    <property type="entry name" value="Homeodomain-like_sf"/>
</dbReference>
<dbReference type="InterPro" id="IPR002197">
    <property type="entry name" value="HTH_Fis"/>
</dbReference>
<dbReference type="InterPro" id="IPR001789">
    <property type="entry name" value="Sig_transdc_resp-reg_receiver"/>
</dbReference>
<dbReference type="PANTHER" id="PTHR32071:SF17">
    <property type="entry name" value="TRANSCRIPTIONAL REGULATOR (NTRC FAMILY)"/>
    <property type="match status" value="1"/>
</dbReference>
<proteinExistence type="predicted"/>
<dbReference type="InterPro" id="IPR003593">
    <property type="entry name" value="AAA+_ATPase"/>
</dbReference>
<dbReference type="Pfam" id="PF25601">
    <property type="entry name" value="AAA_lid_14"/>
    <property type="match status" value="1"/>
</dbReference>
<dbReference type="InterPro" id="IPR027417">
    <property type="entry name" value="P-loop_NTPase"/>
</dbReference>
<accession>A0ABS9ZYC5</accession>
<dbReference type="InterPro" id="IPR011006">
    <property type="entry name" value="CheY-like_superfamily"/>
</dbReference>
<dbReference type="Pfam" id="PF00072">
    <property type="entry name" value="Response_reg"/>
    <property type="match status" value="1"/>
</dbReference>
<dbReference type="SMART" id="SM00448">
    <property type="entry name" value="REC"/>
    <property type="match status" value="1"/>
</dbReference>
<dbReference type="EMBL" id="JALGBH010000002">
    <property type="protein sequence ID" value="MCJ0743294.1"/>
    <property type="molecule type" value="Genomic_DNA"/>
</dbReference>
<gene>
    <name evidence="9" type="ORF">MMF97_11260</name>
</gene>
<dbReference type="SUPFAM" id="SSF52540">
    <property type="entry name" value="P-loop containing nucleoside triphosphate hydrolases"/>
    <property type="match status" value="1"/>
</dbReference>
<dbReference type="CDD" id="cd00009">
    <property type="entry name" value="AAA"/>
    <property type="match status" value="1"/>
</dbReference>
<evidence type="ECO:0000259" key="8">
    <source>
        <dbReference type="PROSITE" id="PS50110"/>
    </source>
</evidence>
<dbReference type="Gene3D" id="3.40.50.2300">
    <property type="match status" value="1"/>
</dbReference>
<evidence type="ECO:0000256" key="2">
    <source>
        <dbReference type="ARBA" id="ARBA00022741"/>
    </source>
</evidence>
<feature type="domain" description="Sigma-54 factor interaction" evidence="7">
    <location>
        <begin position="139"/>
        <end position="368"/>
    </location>
</feature>
<evidence type="ECO:0000256" key="5">
    <source>
        <dbReference type="ARBA" id="ARBA00023163"/>
    </source>
</evidence>